<dbReference type="InterPro" id="IPR034704">
    <property type="entry name" value="Ribosomal_bL28/bL31-like_sf"/>
</dbReference>
<dbReference type="InterPro" id="IPR042105">
    <property type="entry name" value="Ribosomal_bL31_sf"/>
</dbReference>
<evidence type="ECO:0000313" key="5">
    <source>
        <dbReference type="EMBL" id="UTC24157.1"/>
    </source>
</evidence>
<organism evidence="5 6">
    <name type="scientific">Candidatus Comchoanobacter bicostacola</name>
    <dbReference type="NCBI Taxonomy" id="2919598"/>
    <lineage>
        <taxon>Bacteria</taxon>
        <taxon>Pseudomonadati</taxon>
        <taxon>Pseudomonadota</taxon>
        <taxon>Gammaproteobacteria</taxon>
        <taxon>Candidatus Comchoanobacterales</taxon>
        <taxon>Candidatus Comchoanobacteraceae</taxon>
        <taxon>Candidatus Comchoanobacter</taxon>
    </lineage>
</organism>
<evidence type="ECO:0000256" key="3">
    <source>
        <dbReference type="ARBA" id="ARBA00023274"/>
    </source>
</evidence>
<dbReference type="Gene3D" id="4.10.830.30">
    <property type="entry name" value="Ribosomal protein L31"/>
    <property type="match status" value="1"/>
</dbReference>
<name>A0ABY5DK04_9GAMM</name>
<evidence type="ECO:0000256" key="1">
    <source>
        <dbReference type="ARBA" id="ARBA00011838"/>
    </source>
</evidence>
<proteinExistence type="inferred from homology"/>
<dbReference type="InterPro" id="IPR002150">
    <property type="entry name" value="Ribosomal_bL31"/>
</dbReference>
<dbReference type="NCBIfam" id="TIGR00105">
    <property type="entry name" value="L31"/>
    <property type="match status" value="1"/>
</dbReference>
<evidence type="ECO:0000256" key="4">
    <source>
        <dbReference type="RuleBase" id="RU000564"/>
    </source>
</evidence>
<comment type="subunit">
    <text evidence="1">Part of the 50S ribosomal subunit.</text>
</comment>
<protein>
    <recommendedName>
        <fullName evidence="4">50S ribosomal protein L31</fullName>
    </recommendedName>
</protein>
<dbReference type="Proteomes" id="UP001055955">
    <property type="component" value="Chromosome"/>
</dbReference>
<dbReference type="SUPFAM" id="SSF143800">
    <property type="entry name" value="L28p-like"/>
    <property type="match status" value="1"/>
</dbReference>
<comment type="similarity">
    <text evidence="4">Belongs to the bacterial ribosomal protein bL31 family.</text>
</comment>
<keyword evidence="6" id="KW-1185">Reference proteome</keyword>
<dbReference type="Pfam" id="PF01197">
    <property type="entry name" value="Ribosomal_L31"/>
    <property type="match status" value="1"/>
</dbReference>
<evidence type="ECO:0000256" key="2">
    <source>
        <dbReference type="ARBA" id="ARBA00022980"/>
    </source>
</evidence>
<gene>
    <name evidence="5" type="primary">rpmE</name>
    <name evidence="5" type="ORF">MMH89_02825</name>
</gene>
<keyword evidence="3 4" id="KW-0687">Ribonucleoprotein</keyword>
<sequence>MAQNIHPKRNAVQVKCSGCGAEFQVKIASDQNGIDVESCNNCHVAYTGIMTVSQTGKVEAFKQKYGEINWDNLA</sequence>
<keyword evidence="2 4" id="KW-0689">Ribosomal protein</keyword>
<reference evidence="5 6" key="1">
    <citation type="journal article" date="2022" name="Nat. Microbiol.">
        <title>The microbiome of a bacterivorous marine choanoflagellate contains a resource-demanding obligate bacterial associate.</title>
        <authorList>
            <person name="Needham D.M."/>
            <person name="Poirier C."/>
            <person name="Bachy C."/>
            <person name="George E.E."/>
            <person name="Wilken S."/>
            <person name="Yung C.C.M."/>
            <person name="Limardo A.J."/>
            <person name="Morando M."/>
            <person name="Sudek L."/>
            <person name="Malmstrom R.R."/>
            <person name="Keeling P.J."/>
            <person name="Santoro A.E."/>
            <person name="Worden A.Z."/>
        </authorList>
    </citation>
    <scope>NUCLEOTIDE SEQUENCE [LARGE SCALE GENOMIC DNA]</scope>
    <source>
        <strain evidence="5 6">Comchoano-1</strain>
    </source>
</reference>
<accession>A0ABY5DK04</accession>
<dbReference type="RefSeq" id="WP_258567941.1">
    <property type="nucleotide sequence ID" value="NZ_CP092900.1"/>
</dbReference>
<dbReference type="EMBL" id="CP092900">
    <property type="protein sequence ID" value="UTC24157.1"/>
    <property type="molecule type" value="Genomic_DNA"/>
</dbReference>
<evidence type="ECO:0000313" key="6">
    <source>
        <dbReference type="Proteomes" id="UP001055955"/>
    </source>
</evidence>
<dbReference type="GO" id="GO:0005840">
    <property type="term" value="C:ribosome"/>
    <property type="evidence" value="ECO:0007669"/>
    <property type="project" value="UniProtKB-KW"/>
</dbReference>